<dbReference type="AlphaFoldDB" id="A0A2M7XFL7"/>
<proteinExistence type="predicted"/>
<reference evidence="3" key="1">
    <citation type="submission" date="2017-09" db="EMBL/GenBank/DDBJ databases">
        <title>Depth-based differentiation of microbial function through sediment-hosted aquifers and enrichment of novel symbionts in the deep terrestrial subsurface.</title>
        <authorList>
            <person name="Probst A.J."/>
            <person name="Ladd B."/>
            <person name="Jarett J.K."/>
            <person name="Geller-Mcgrath D.E."/>
            <person name="Sieber C.M.K."/>
            <person name="Emerson J.B."/>
            <person name="Anantharaman K."/>
            <person name="Thomas B.C."/>
            <person name="Malmstrom R."/>
            <person name="Stieglmeier M."/>
            <person name="Klingl A."/>
            <person name="Woyke T."/>
            <person name="Ryan C.M."/>
            <person name="Banfield J.F."/>
        </authorList>
    </citation>
    <scope>NUCLEOTIDE SEQUENCE [LARGE SCALE GENOMIC DNA]</scope>
</reference>
<accession>A0A2M7XFL7</accession>
<gene>
    <name evidence="2" type="ORF">CO173_02655</name>
</gene>
<protein>
    <submittedName>
        <fullName evidence="2">Uncharacterized protein</fullName>
    </submittedName>
</protein>
<organism evidence="2 3">
    <name type="scientific">Candidatus Uhrbacteria bacterium CG_4_9_14_3_um_filter_41_35</name>
    <dbReference type="NCBI Taxonomy" id="1975034"/>
    <lineage>
        <taxon>Bacteria</taxon>
        <taxon>Candidatus Uhriibacteriota</taxon>
    </lineage>
</organism>
<dbReference type="Proteomes" id="UP000231263">
    <property type="component" value="Unassembled WGS sequence"/>
</dbReference>
<dbReference type="EMBL" id="PFWT01000009">
    <property type="protein sequence ID" value="PJA46645.1"/>
    <property type="molecule type" value="Genomic_DNA"/>
</dbReference>
<evidence type="ECO:0000313" key="2">
    <source>
        <dbReference type="EMBL" id="PJA46645.1"/>
    </source>
</evidence>
<comment type="caution">
    <text evidence="2">The sequence shown here is derived from an EMBL/GenBank/DDBJ whole genome shotgun (WGS) entry which is preliminary data.</text>
</comment>
<evidence type="ECO:0000256" key="1">
    <source>
        <dbReference type="SAM" id="MobiDB-lite"/>
    </source>
</evidence>
<sequence length="162" mass="18676">MSTKNEKQDFGYGGLRAPGKPKPVRVPDPSVNIELPEVTGSIYRTDEAGIPIIPQRIWREPKSDIGYHPNWRFHFILIEGLSYNRMQAIPSLIEWLVDHLDVDFSDLSTALAFLKEAYNSENRENFPKWAEYYLIDYCAENNIKLQPEIASNVVNPLVPRRC</sequence>
<evidence type="ECO:0000313" key="3">
    <source>
        <dbReference type="Proteomes" id="UP000231263"/>
    </source>
</evidence>
<name>A0A2M7XFL7_9BACT</name>
<feature type="region of interest" description="Disordered" evidence="1">
    <location>
        <begin position="1"/>
        <end position="27"/>
    </location>
</feature>